<evidence type="ECO:0000313" key="2">
    <source>
        <dbReference type="Proteomes" id="UP000192920"/>
    </source>
</evidence>
<dbReference type="EMBL" id="FXAG01000001">
    <property type="protein sequence ID" value="SME94383.1"/>
    <property type="molecule type" value="Genomic_DNA"/>
</dbReference>
<keyword evidence="2" id="KW-1185">Reference proteome</keyword>
<dbReference type="RefSeq" id="WP_085274630.1">
    <property type="nucleotide sequence ID" value="NZ_FXAG01000001.1"/>
</dbReference>
<dbReference type="InterPro" id="IPR038590">
    <property type="entry name" value="YaeQ_sf"/>
</dbReference>
<organism evidence="1 2">
    <name type="scientific">Pseudogulbenkiania subflava DSM 22618</name>
    <dbReference type="NCBI Taxonomy" id="1123014"/>
    <lineage>
        <taxon>Bacteria</taxon>
        <taxon>Pseudomonadati</taxon>
        <taxon>Pseudomonadota</taxon>
        <taxon>Betaproteobacteria</taxon>
        <taxon>Neisseriales</taxon>
        <taxon>Chromobacteriaceae</taxon>
        <taxon>Pseudogulbenkiania</taxon>
    </lineage>
</organism>
<dbReference type="Proteomes" id="UP000192920">
    <property type="component" value="Unassembled WGS sequence"/>
</dbReference>
<dbReference type="InterPro" id="IPR009822">
    <property type="entry name" value="YaeQ"/>
</dbReference>
<dbReference type="PANTHER" id="PTHR38784:SF1">
    <property type="entry name" value="SUCROSE PHOSPHORYLASE"/>
    <property type="match status" value="1"/>
</dbReference>
<dbReference type="InterPro" id="IPR011335">
    <property type="entry name" value="Restrct_endonuc-II-like"/>
</dbReference>
<sequence length="181" mass="20673">MALKATIYKAELNITDLDRSYYASHNLTLALHPSETVERMMLRLVAFARHASDTLAFTKGISEDDEPDLWQKNYSDEIELWIELGEPDEKRLRKACGRAEQVWIYSYGGRAADVWWQGMEGKASRFEHLHVLGVSPDTLTQLAALAERSMQLQVTIQDGQIWLSDNVHNVLVEFVTLKEGH</sequence>
<dbReference type="SMART" id="SM01322">
    <property type="entry name" value="YaeQ"/>
    <property type="match status" value="1"/>
</dbReference>
<dbReference type="AlphaFoldDB" id="A0A1Y6B7B6"/>
<accession>A0A1Y6B7B6</accession>
<gene>
    <name evidence="1" type="ORF">SAMN02745746_00247</name>
</gene>
<dbReference type="Gene3D" id="3.10.640.10">
    <property type="entry name" value="Restriction endonuclease-like alpha-beta roll domain"/>
    <property type="match status" value="1"/>
</dbReference>
<evidence type="ECO:0000313" key="1">
    <source>
        <dbReference type="EMBL" id="SME94383.1"/>
    </source>
</evidence>
<reference evidence="2" key="1">
    <citation type="submission" date="2017-04" db="EMBL/GenBank/DDBJ databases">
        <authorList>
            <person name="Varghese N."/>
            <person name="Submissions S."/>
        </authorList>
    </citation>
    <scope>NUCLEOTIDE SEQUENCE [LARGE SCALE GENOMIC DNA]</scope>
    <source>
        <strain evidence="2">DSM 22618</strain>
    </source>
</reference>
<dbReference type="CDD" id="cd22368">
    <property type="entry name" value="YaeQ-like"/>
    <property type="match status" value="1"/>
</dbReference>
<dbReference type="PIRSF" id="PIRSF011484">
    <property type="entry name" value="YaeQ"/>
    <property type="match status" value="1"/>
</dbReference>
<dbReference type="STRING" id="1123014.SAMN02745746_00247"/>
<dbReference type="Pfam" id="PF07152">
    <property type="entry name" value="YaeQ"/>
    <property type="match status" value="1"/>
</dbReference>
<dbReference type="PANTHER" id="PTHR38784">
    <property type="entry name" value="SUCROSE PHOSPHORYLASE"/>
    <property type="match status" value="1"/>
</dbReference>
<dbReference type="SUPFAM" id="SSF52980">
    <property type="entry name" value="Restriction endonuclease-like"/>
    <property type="match status" value="1"/>
</dbReference>
<protein>
    <submittedName>
        <fullName evidence="1">Uncharacterized conserved protein YaeQ, suppresses RfaH defect</fullName>
    </submittedName>
</protein>
<name>A0A1Y6B7B6_9NEIS</name>
<proteinExistence type="predicted"/>